<keyword evidence="8 14" id="KW-0547">Nucleotide-binding</keyword>
<dbReference type="PIRSF" id="PIRSF003167">
    <property type="entry name" value="STHK_NarX/NarQ"/>
    <property type="match status" value="1"/>
</dbReference>
<feature type="transmembrane region" description="Helical" evidence="15">
    <location>
        <begin position="13"/>
        <end position="36"/>
    </location>
</feature>
<keyword evidence="6 14" id="KW-0808">Transferase</keyword>
<evidence type="ECO:0000256" key="11">
    <source>
        <dbReference type="ARBA" id="ARBA00022989"/>
    </source>
</evidence>
<evidence type="ECO:0000256" key="14">
    <source>
        <dbReference type="PIRNR" id="PIRNR003167"/>
    </source>
</evidence>
<evidence type="ECO:0000256" key="1">
    <source>
        <dbReference type="ARBA" id="ARBA00000085"/>
    </source>
</evidence>
<sequence length="644" mass="70893">MRPVSSWPLTTKLAVVVATLLALALASIGVTLWITLQLDGGAAVINEAGRMRMQTYRAALMLREAPERIDALATQFDKSLELLRVGDPARPLSVPWNDEARARFANVQRQWQALRPIWIDAAKARDAPSSTSTDILREANTFVEMIDAFDTSIEAQLARWTSILNVVQIALLVLAIGSAWALLYIGHLLVLEPVSRLTGGLARIEEGDFSMRVQVASHDEFGQLSAGFNRMARNLQQFYAELEQKVSEKTASLETERARLAALYEISAFAAEASTLDVLAHGFARRMRGIAGADSVAIRWSDEGNERYLLLGSDGLPRFMIEDEQCLTSHSCLCGEPRTEPGARVIPVHTDGAAILGHCARAGYATLVSVPVILHQRPLGEIDLFFNDEIALSAQDRDLFDALSSHLATAMENLRVTALEREAAVSGERALLASELHDSIAQSLAFLKIQVQLLRDALPAHTDASVARIVDELDAGVRESTGDVRELLVHFRTRGNAEDMEPALRTTLRKFEHQTGLTTHLSMQGHGLPLDADVKVQVLHVLQEALSNVRKHARAREVWLEVQQTPAWSFEVRDDGQGFDAARYTRGETHVGMRIMRERAARIGARVVVESVPGEGTCVTLTLPQHRGDTCMRTDQPVSKGRTI</sequence>
<dbReference type="InterPro" id="IPR029016">
    <property type="entry name" value="GAF-like_dom_sf"/>
</dbReference>
<comment type="catalytic activity">
    <reaction evidence="1 14">
        <text>ATP + protein L-histidine = ADP + protein N-phospho-L-histidine.</text>
        <dbReference type="EC" id="2.7.13.3"/>
    </reaction>
</comment>
<keyword evidence="9 14" id="KW-0418">Kinase</keyword>
<dbReference type="GO" id="GO:0005886">
    <property type="term" value="C:plasma membrane"/>
    <property type="evidence" value="ECO:0007669"/>
    <property type="project" value="UniProtKB-SubCell"/>
</dbReference>
<dbReference type="GO" id="GO:0000155">
    <property type="term" value="F:phosphorelay sensor kinase activity"/>
    <property type="evidence" value="ECO:0007669"/>
    <property type="project" value="UniProtKB-UniRule"/>
</dbReference>
<dbReference type="InterPro" id="IPR036890">
    <property type="entry name" value="HATPase_C_sf"/>
</dbReference>
<dbReference type="Gene3D" id="1.10.8.500">
    <property type="entry name" value="HAMP domain in histidine kinase"/>
    <property type="match status" value="1"/>
</dbReference>
<dbReference type="InterPro" id="IPR016380">
    <property type="entry name" value="Sig_transdc_His_kin_NarX/NarQ"/>
</dbReference>
<organism evidence="17 18">
    <name type="scientific">Paraburkholderia graminis</name>
    <dbReference type="NCBI Taxonomy" id="60548"/>
    <lineage>
        <taxon>Bacteria</taxon>
        <taxon>Pseudomonadati</taxon>
        <taxon>Pseudomonadota</taxon>
        <taxon>Betaproteobacteria</taxon>
        <taxon>Burkholderiales</taxon>
        <taxon>Burkholderiaceae</taxon>
        <taxon>Paraburkholderia</taxon>
    </lineage>
</organism>
<dbReference type="InterPro" id="IPR042295">
    <property type="entry name" value="NarX-like_N_sf"/>
</dbReference>
<keyword evidence="13 14" id="KW-0472">Membrane</keyword>
<dbReference type="SUPFAM" id="SSF55874">
    <property type="entry name" value="ATPase domain of HSP90 chaperone/DNA topoisomerase II/histidine kinase"/>
    <property type="match status" value="1"/>
</dbReference>
<name>A0ABD5CL84_9BURK</name>
<dbReference type="Pfam" id="PF13675">
    <property type="entry name" value="PilJ"/>
    <property type="match status" value="1"/>
</dbReference>
<dbReference type="CDD" id="cd16917">
    <property type="entry name" value="HATPase_UhpB-NarQ-NarX-like"/>
    <property type="match status" value="1"/>
</dbReference>
<feature type="domain" description="HAMP" evidence="16">
    <location>
        <begin position="188"/>
        <end position="240"/>
    </location>
</feature>
<protein>
    <recommendedName>
        <fullName evidence="14">Sensor protein</fullName>
        <ecNumber evidence="14">2.7.13.3</ecNumber>
    </recommendedName>
</protein>
<dbReference type="Gene3D" id="1.20.5.1930">
    <property type="match status" value="1"/>
</dbReference>
<keyword evidence="10 14" id="KW-0067">ATP-binding</keyword>
<feature type="transmembrane region" description="Helical" evidence="15">
    <location>
        <begin position="169"/>
        <end position="190"/>
    </location>
</feature>
<dbReference type="Gene3D" id="3.30.565.10">
    <property type="entry name" value="Histidine kinase-like ATPase, C-terminal domain"/>
    <property type="match status" value="1"/>
</dbReference>
<dbReference type="InterPro" id="IPR050482">
    <property type="entry name" value="Sensor_HK_TwoCompSys"/>
</dbReference>
<dbReference type="InterPro" id="IPR003660">
    <property type="entry name" value="HAMP_dom"/>
</dbReference>
<dbReference type="RefSeq" id="WP_029966157.1">
    <property type="nucleotide sequence ID" value="NZ_ATXV01000001.1"/>
</dbReference>
<dbReference type="CDD" id="cd06225">
    <property type="entry name" value="HAMP"/>
    <property type="match status" value="1"/>
</dbReference>
<keyword evidence="7 15" id="KW-0812">Transmembrane</keyword>
<evidence type="ECO:0000256" key="12">
    <source>
        <dbReference type="ARBA" id="ARBA00023012"/>
    </source>
</evidence>
<keyword evidence="12 14" id="KW-0902">Two-component regulatory system</keyword>
<evidence type="ECO:0000256" key="13">
    <source>
        <dbReference type="ARBA" id="ARBA00023136"/>
    </source>
</evidence>
<evidence type="ECO:0000256" key="15">
    <source>
        <dbReference type="SAM" id="Phobius"/>
    </source>
</evidence>
<keyword evidence="3 14" id="KW-1003">Cell membrane</keyword>
<dbReference type="EMBL" id="JAVIZN010000002">
    <property type="protein sequence ID" value="MDR6206022.1"/>
    <property type="molecule type" value="Genomic_DNA"/>
</dbReference>
<dbReference type="Gene3D" id="1.20.120.960">
    <property type="entry name" value="Histidine kinase NarX, sensor domain"/>
    <property type="match status" value="1"/>
</dbReference>
<dbReference type="GO" id="GO:0005524">
    <property type="term" value="F:ATP binding"/>
    <property type="evidence" value="ECO:0007669"/>
    <property type="project" value="UniProtKB-UniRule"/>
</dbReference>
<dbReference type="AlphaFoldDB" id="A0ABD5CL84"/>
<evidence type="ECO:0000256" key="2">
    <source>
        <dbReference type="ARBA" id="ARBA00004429"/>
    </source>
</evidence>
<evidence type="ECO:0000256" key="6">
    <source>
        <dbReference type="ARBA" id="ARBA00022679"/>
    </source>
</evidence>
<evidence type="ECO:0000256" key="4">
    <source>
        <dbReference type="ARBA" id="ARBA00022519"/>
    </source>
</evidence>
<dbReference type="InterPro" id="IPR003594">
    <property type="entry name" value="HATPase_dom"/>
</dbReference>
<dbReference type="Proteomes" id="UP001245184">
    <property type="component" value="Unassembled WGS sequence"/>
</dbReference>
<dbReference type="SMART" id="SM00304">
    <property type="entry name" value="HAMP"/>
    <property type="match status" value="1"/>
</dbReference>
<keyword evidence="11 15" id="KW-1133">Transmembrane helix</keyword>
<dbReference type="Pfam" id="PF07730">
    <property type="entry name" value="HisKA_3"/>
    <property type="match status" value="1"/>
</dbReference>
<dbReference type="Pfam" id="PF02518">
    <property type="entry name" value="HATPase_c"/>
    <property type="match status" value="1"/>
</dbReference>
<evidence type="ECO:0000256" key="5">
    <source>
        <dbReference type="ARBA" id="ARBA00022553"/>
    </source>
</evidence>
<dbReference type="PROSITE" id="PS50885">
    <property type="entry name" value="HAMP"/>
    <property type="match status" value="1"/>
</dbReference>
<accession>A0ABD5CL84</accession>
<proteinExistence type="predicted"/>
<evidence type="ECO:0000313" key="17">
    <source>
        <dbReference type="EMBL" id="MDR6206022.1"/>
    </source>
</evidence>
<dbReference type="SMART" id="SM00387">
    <property type="entry name" value="HATPase_c"/>
    <property type="match status" value="1"/>
</dbReference>
<dbReference type="Gene3D" id="3.30.450.40">
    <property type="match status" value="1"/>
</dbReference>
<dbReference type="SUPFAM" id="SSF55781">
    <property type="entry name" value="GAF domain-like"/>
    <property type="match status" value="1"/>
</dbReference>
<dbReference type="Pfam" id="PF00672">
    <property type="entry name" value="HAMP"/>
    <property type="match status" value="1"/>
</dbReference>
<dbReference type="InterPro" id="IPR011712">
    <property type="entry name" value="Sig_transdc_His_kin_sub3_dim/P"/>
</dbReference>
<dbReference type="PANTHER" id="PTHR24421">
    <property type="entry name" value="NITRATE/NITRITE SENSOR PROTEIN NARX-RELATED"/>
    <property type="match status" value="1"/>
</dbReference>
<evidence type="ECO:0000259" key="16">
    <source>
        <dbReference type="PROSITE" id="PS50885"/>
    </source>
</evidence>
<evidence type="ECO:0000313" key="18">
    <source>
        <dbReference type="Proteomes" id="UP001245184"/>
    </source>
</evidence>
<keyword evidence="4 14" id="KW-0997">Cell inner membrane</keyword>
<reference evidence="17 18" key="1">
    <citation type="submission" date="2023-08" db="EMBL/GenBank/DDBJ databases">
        <title>Genome sequencing of plant associated microbes to promote plant fitness in Sorghum bicolor and Oryza sativa.</title>
        <authorList>
            <person name="Coleman-Derr D."/>
        </authorList>
    </citation>
    <scope>NUCLEOTIDE SEQUENCE [LARGE SCALE GENOMIC DNA]</scope>
    <source>
        <strain evidence="17 18">SLBN-33</strain>
    </source>
</reference>
<evidence type="ECO:0000256" key="7">
    <source>
        <dbReference type="ARBA" id="ARBA00022692"/>
    </source>
</evidence>
<keyword evidence="5" id="KW-0597">Phosphoprotein</keyword>
<dbReference type="SUPFAM" id="SSF158472">
    <property type="entry name" value="HAMP domain-like"/>
    <property type="match status" value="1"/>
</dbReference>
<gene>
    <name evidence="17" type="ORF">QF025_004742</name>
</gene>
<dbReference type="GO" id="GO:0046983">
    <property type="term" value="F:protein dimerization activity"/>
    <property type="evidence" value="ECO:0007669"/>
    <property type="project" value="UniProtKB-UniRule"/>
</dbReference>
<dbReference type="EC" id="2.7.13.3" evidence="14"/>
<evidence type="ECO:0000256" key="8">
    <source>
        <dbReference type="ARBA" id="ARBA00022741"/>
    </source>
</evidence>
<evidence type="ECO:0000256" key="9">
    <source>
        <dbReference type="ARBA" id="ARBA00022777"/>
    </source>
</evidence>
<comment type="subcellular location">
    <subcellularLocation>
        <location evidence="2">Cell inner membrane</location>
        <topology evidence="2">Multi-pass membrane protein</topology>
    </subcellularLocation>
</comment>
<comment type="caution">
    <text evidence="17">The sequence shown here is derived from an EMBL/GenBank/DDBJ whole genome shotgun (WGS) entry which is preliminary data.</text>
</comment>
<dbReference type="PANTHER" id="PTHR24421:SF10">
    <property type="entry name" value="NITRATE_NITRITE SENSOR PROTEIN NARQ"/>
    <property type="match status" value="1"/>
</dbReference>
<evidence type="ECO:0000256" key="3">
    <source>
        <dbReference type="ARBA" id="ARBA00022475"/>
    </source>
</evidence>
<evidence type="ECO:0000256" key="10">
    <source>
        <dbReference type="ARBA" id="ARBA00022840"/>
    </source>
</evidence>
<dbReference type="InterPro" id="IPR029095">
    <property type="entry name" value="NarX-like_N"/>
</dbReference>